<sequence length="98" mass="11101">MIQGQMSPNGLFWDQQPGFQGQIGQWPMSGLFRQNGQQWLSNDQSGWNNPLSANTINSLNGEWSGQLHNLGPMTDVQYDNVSIAHILKYTLLKKQNRV</sequence>
<dbReference type="AlphaFoldDB" id="A0A9D4B8W9"/>
<accession>A0A9D4B8W9</accession>
<dbReference type="Proteomes" id="UP000828390">
    <property type="component" value="Unassembled WGS sequence"/>
</dbReference>
<gene>
    <name evidence="1" type="ORF">DPMN_081090</name>
</gene>
<reference evidence="1" key="1">
    <citation type="journal article" date="2019" name="bioRxiv">
        <title>The Genome of the Zebra Mussel, Dreissena polymorpha: A Resource for Invasive Species Research.</title>
        <authorList>
            <person name="McCartney M.A."/>
            <person name="Auch B."/>
            <person name="Kono T."/>
            <person name="Mallez S."/>
            <person name="Zhang Y."/>
            <person name="Obille A."/>
            <person name="Becker A."/>
            <person name="Abrahante J.E."/>
            <person name="Garbe J."/>
            <person name="Badalamenti J.P."/>
            <person name="Herman A."/>
            <person name="Mangelson H."/>
            <person name="Liachko I."/>
            <person name="Sullivan S."/>
            <person name="Sone E.D."/>
            <person name="Koren S."/>
            <person name="Silverstein K.A.T."/>
            <person name="Beckman K.B."/>
            <person name="Gohl D.M."/>
        </authorList>
    </citation>
    <scope>NUCLEOTIDE SEQUENCE</scope>
    <source>
        <strain evidence="1">Duluth1</strain>
        <tissue evidence="1">Whole animal</tissue>
    </source>
</reference>
<dbReference type="EMBL" id="JAIWYP010000016">
    <property type="protein sequence ID" value="KAH3693651.1"/>
    <property type="molecule type" value="Genomic_DNA"/>
</dbReference>
<evidence type="ECO:0000313" key="2">
    <source>
        <dbReference type="Proteomes" id="UP000828390"/>
    </source>
</evidence>
<evidence type="ECO:0000313" key="1">
    <source>
        <dbReference type="EMBL" id="KAH3693651.1"/>
    </source>
</evidence>
<proteinExistence type="predicted"/>
<organism evidence="1 2">
    <name type="scientific">Dreissena polymorpha</name>
    <name type="common">Zebra mussel</name>
    <name type="synonym">Mytilus polymorpha</name>
    <dbReference type="NCBI Taxonomy" id="45954"/>
    <lineage>
        <taxon>Eukaryota</taxon>
        <taxon>Metazoa</taxon>
        <taxon>Spiralia</taxon>
        <taxon>Lophotrochozoa</taxon>
        <taxon>Mollusca</taxon>
        <taxon>Bivalvia</taxon>
        <taxon>Autobranchia</taxon>
        <taxon>Heteroconchia</taxon>
        <taxon>Euheterodonta</taxon>
        <taxon>Imparidentia</taxon>
        <taxon>Neoheterodontei</taxon>
        <taxon>Myida</taxon>
        <taxon>Dreissenoidea</taxon>
        <taxon>Dreissenidae</taxon>
        <taxon>Dreissena</taxon>
    </lineage>
</organism>
<comment type="caution">
    <text evidence="1">The sequence shown here is derived from an EMBL/GenBank/DDBJ whole genome shotgun (WGS) entry which is preliminary data.</text>
</comment>
<name>A0A9D4B8W9_DREPO</name>
<keyword evidence="2" id="KW-1185">Reference proteome</keyword>
<reference evidence="1" key="2">
    <citation type="submission" date="2020-11" db="EMBL/GenBank/DDBJ databases">
        <authorList>
            <person name="McCartney M.A."/>
            <person name="Auch B."/>
            <person name="Kono T."/>
            <person name="Mallez S."/>
            <person name="Becker A."/>
            <person name="Gohl D.M."/>
            <person name="Silverstein K.A.T."/>
            <person name="Koren S."/>
            <person name="Bechman K.B."/>
            <person name="Herman A."/>
            <person name="Abrahante J.E."/>
            <person name="Garbe J."/>
        </authorList>
    </citation>
    <scope>NUCLEOTIDE SEQUENCE</scope>
    <source>
        <strain evidence="1">Duluth1</strain>
        <tissue evidence="1">Whole animal</tissue>
    </source>
</reference>
<protein>
    <submittedName>
        <fullName evidence="1">Uncharacterized protein</fullName>
    </submittedName>
</protein>